<keyword evidence="4" id="KW-1185">Reference proteome</keyword>
<dbReference type="EMBL" id="RQJO01000008">
    <property type="protein sequence ID" value="RRB03844.1"/>
    <property type="molecule type" value="Genomic_DNA"/>
</dbReference>
<evidence type="ECO:0000256" key="2">
    <source>
        <dbReference type="SAM" id="SignalP"/>
    </source>
</evidence>
<name>A0A3P1BTI6_9BACT</name>
<organism evidence="3 4">
    <name type="scientific">Larkinella rosea</name>
    <dbReference type="NCBI Taxonomy" id="2025312"/>
    <lineage>
        <taxon>Bacteria</taxon>
        <taxon>Pseudomonadati</taxon>
        <taxon>Bacteroidota</taxon>
        <taxon>Cytophagia</taxon>
        <taxon>Cytophagales</taxon>
        <taxon>Spirosomataceae</taxon>
        <taxon>Larkinella</taxon>
    </lineage>
</organism>
<feature type="region of interest" description="Disordered" evidence="1">
    <location>
        <begin position="26"/>
        <end position="56"/>
    </location>
</feature>
<feature type="signal peptide" evidence="2">
    <location>
        <begin position="1"/>
        <end position="24"/>
    </location>
</feature>
<protein>
    <recommendedName>
        <fullName evidence="5">DUF4384 domain-containing protein</fullName>
    </recommendedName>
</protein>
<dbReference type="RefSeq" id="WP_124873973.1">
    <property type="nucleotide sequence ID" value="NZ_RQJO01000008.1"/>
</dbReference>
<feature type="compositionally biased region" description="Low complexity" evidence="1">
    <location>
        <begin position="32"/>
        <end position="48"/>
    </location>
</feature>
<keyword evidence="2" id="KW-0732">Signal</keyword>
<feature type="chain" id="PRO_5018266878" description="DUF4384 domain-containing protein" evidence="2">
    <location>
        <begin position="25"/>
        <end position="235"/>
    </location>
</feature>
<evidence type="ECO:0000313" key="4">
    <source>
        <dbReference type="Proteomes" id="UP000271925"/>
    </source>
</evidence>
<dbReference type="OrthoDB" id="679894at2"/>
<evidence type="ECO:0000256" key="1">
    <source>
        <dbReference type="SAM" id="MobiDB-lite"/>
    </source>
</evidence>
<dbReference type="Proteomes" id="UP000271925">
    <property type="component" value="Unassembled WGS sequence"/>
</dbReference>
<gene>
    <name evidence="3" type="ORF">EHT25_09910</name>
</gene>
<evidence type="ECO:0008006" key="5">
    <source>
        <dbReference type="Google" id="ProtNLM"/>
    </source>
</evidence>
<reference evidence="3 4" key="1">
    <citation type="submission" date="2018-11" db="EMBL/GenBank/DDBJ databases">
        <authorList>
            <person name="Zhou Z."/>
            <person name="Wang G."/>
        </authorList>
    </citation>
    <scope>NUCLEOTIDE SEQUENCE [LARGE SCALE GENOMIC DNA]</scope>
    <source>
        <strain evidence="3 4">KCTC52004</strain>
    </source>
</reference>
<sequence length="235" mass="25576">MNTIAKIISSLSLTALLWAMGCQTSVKPEPETNPTSSSTSSAPGFGTSKARPEGQPFVWPTGVNVLGKPKMEYECMANAVTQKRQYGSGGAVRFCLTLYNSNAQSVTIKFPPGIIWIAETSNDIEPAQNGIILKPVLISVPANSQITVMLDSFCINLDRDPTNYGDSYEPQPIVTQHSGMLELSQLVARKRINTEEREKTLPSADWATLQNAVHEVEKAGHVSDESRRELAALPE</sequence>
<dbReference type="AlphaFoldDB" id="A0A3P1BTI6"/>
<evidence type="ECO:0000313" key="3">
    <source>
        <dbReference type="EMBL" id="RRB03844.1"/>
    </source>
</evidence>
<dbReference type="PROSITE" id="PS51257">
    <property type="entry name" value="PROKAR_LIPOPROTEIN"/>
    <property type="match status" value="1"/>
</dbReference>
<proteinExistence type="predicted"/>
<accession>A0A3P1BTI6</accession>
<comment type="caution">
    <text evidence="3">The sequence shown here is derived from an EMBL/GenBank/DDBJ whole genome shotgun (WGS) entry which is preliminary data.</text>
</comment>